<name>A0A1C3JYH1_9BURK</name>
<evidence type="ECO:0000313" key="2">
    <source>
        <dbReference type="EMBL" id="SBT24197.1"/>
    </source>
</evidence>
<dbReference type="GO" id="GO:0016937">
    <property type="term" value="F:short-chain fatty acyl-CoA dehydrogenase activity"/>
    <property type="evidence" value="ECO:0007669"/>
    <property type="project" value="UniProtKB-EC"/>
</dbReference>
<dbReference type="InterPro" id="IPR037069">
    <property type="entry name" value="AcylCoA_DH/ox_N_sf"/>
</dbReference>
<dbReference type="SUPFAM" id="SSF56645">
    <property type="entry name" value="Acyl-CoA dehydrogenase NM domain-like"/>
    <property type="match status" value="1"/>
</dbReference>
<dbReference type="EMBL" id="FLRC01000006">
    <property type="protein sequence ID" value="SBT24197.1"/>
    <property type="molecule type" value="Genomic_DNA"/>
</dbReference>
<dbReference type="InterPro" id="IPR036250">
    <property type="entry name" value="AcylCo_DH-like_C"/>
</dbReference>
<gene>
    <name evidence="2" type="ORF">ODI_02285</name>
    <name evidence="3" type="ORF">ODI_R3370</name>
</gene>
<reference evidence="2 4" key="1">
    <citation type="submission" date="2016-06" db="EMBL/GenBank/DDBJ databases">
        <authorList>
            <person name="Kjaerup R.B."/>
            <person name="Dalgaard T.S."/>
            <person name="Juul-Madsen H.R."/>
        </authorList>
    </citation>
    <scope>NUCLEOTIDE SEQUENCE [LARGE SCALE GENOMIC DNA]</scope>
    <source>
        <strain evidence="2">Orrdi1</strain>
    </source>
</reference>
<keyword evidence="4" id="KW-1185">Reference proteome</keyword>
<dbReference type="InterPro" id="IPR046373">
    <property type="entry name" value="Acyl-CoA_Oxase/DH_mid-dom_sf"/>
</dbReference>
<dbReference type="EMBL" id="LT907988">
    <property type="protein sequence ID" value="SOE51339.1"/>
    <property type="molecule type" value="Genomic_DNA"/>
</dbReference>
<dbReference type="PANTHER" id="PTHR43884">
    <property type="entry name" value="ACYL-COA DEHYDROGENASE"/>
    <property type="match status" value="1"/>
</dbReference>
<dbReference type="SUPFAM" id="SSF47203">
    <property type="entry name" value="Acyl-CoA dehydrogenase C-terminal domain-like"/>
    <property type="match status" value="1"/>
</dbReference>
<dbReference type="PANTHER" id="PTHR43884:SF12">
    <property type="entry name" value="ISOVALERYL-COA DEHYDROGENASE, MITOCHONDRIAL-RELATED"/>
    <property type="match status" value="1"/>
</dbReference>
<dbReference type="Gene3D" id="1.10.540.10">
    <property type="entry name" value="Acyl-CoA dehydrogenase/oxidase, N-terminal domain"/>
    <property type="match status" value="1"/>
</dbReference>
<reference evidence="3 4" key="2">
    <citation type="submission" date="2017-08" db="EMBL/GenBank/DDBJ databases">
        <authorList>
            <person name="de Groot N.N."/>
        </authorList>
    </citation>
    <scope>NUCLEOTIDE SEQUENCE [LARGE SCALE GENOMIC DNA]</scope>
    <source>
        <strain evidence="3">Orrdi1</strain>
    </source>
</reference>
<dbReference type="InterPro" id="IPR009100">
    <property type="entry name" value="AcylCoA_DH/oxidase_NM_dom_sf"/>
</dbReference>
<dbReference type="Gene3D" id="2.40.110.10">
    <property type="entry name" value="Butyryl-CoA Dehydrogenase, subunit A, domain 2"/>
    <property type="match status" value="1"/>
</dbReference>
<dbReference type="GO" id="GO:0050660">
    <property type="term" value="F:flavin adenine dinucleotide binding"/>
    <property type="evidence" value="ECO:0007669"/>
    <property type="project" value="InterPro"/>
</dbReference>
<protein>
    <submittedName>
        <fullName evidence="2">Acyl-CoA dehydrogenase, short-chain specific</fullName>
        <ecNumber evidence="2">1.3.8.1</ecNumber>
    </submittedName>
</protein>
<feature type="domain" description="Acyl-CoA dehydrogenase/oxidase N-terminal" evidence="1">
    <location>
        <begin position="14"/>
        <end position="104"/>
    </location>
</feature>
<evidence type="ECO:0000313" key="3">
    <source>
        <dbReference type="EMBL" id="SOE51339.1"/>
    </source>
</evidence>
<organism evidence="2 4">
    <name type="scientific">Orrella dioscoreae</name>
    <dbReference type="NCBI Taxonomy" id="1851544"/>
    <lineage>
        <taxon>Bacteria</taxon>
        <taxon>Pseudomonadati</taxon>
        <taxon>Pseudomonadota</taxon>
        <taxon>Betaproteobacteria</taxon>
        <taxon>Burkholderiales</taxon>
        <taxon>Alcaligenaceae</taxon>
        <taxon>Orrella</taxon>
    </lineage>
</organism>
<sequence>MAHTRLSATLSDWLDTHAEAIDAGTHDPSAIVPTLGAAGLFRLGVPGAGDSSRTGDAILAIAEVARHSLAAAFVYWSQRTFIEYLLQSPNATLRERLLPGLLTGATAGATGLSNAMKFLCGIEALQITAREQDGRWRLDGRMPWVTNLRPQGFHVAGAVTTPRGGSAIVALPHDAPGLSRSADLDLIALQSSNTAALALTDVDVPPEWLIHENAAIYLPHVRPAFVGLQCGLALGLAQRALEEAQASSGPRHALQAPLAQASHGLATLREQLIEGVHDGRYRTAPTALFELRISLAELAAQAVQLELRAHGGAAYLNGKRPGFARRWREAAFVPIVTPSVVQLQTEIAKRRAVDGVDAACARRAVPRAKPGVRGTKVVQ</sequence>
<dbReference type="STRING" id="1851544.ODI_02285"/>
<evidence type="ECO:0000259" key="1">
    <source>
        <dbReference type="Pfam" id="PF02771"/>
    </source>
</evidence>
<dbReference type="EC" id="1.3.8.1" evidence="2"/>
<dbReference type="Proteomes" id="UP000078558">
    <property type="component" value="Chromosome I"/>
</dbReference>
<dbReference type="KEGG" id="odi:ODI_R3370"/>
<dbReference type="Pfam" id="PF02771">
    <property type="entry name" value="Acyl-CoA_dh_N"/>
    <property type="match status" value="1"/>
</dbReference>
<evidence type="ECO:0000313" key="4">
    <source>
        <dbReference type="Proteomes" id="UP000078558"/>
    </source>
</evidence>
<keyword evidence="2" id="KW-0560">Oxidoreductase</keyword>
<dbReference type="AlphaFoldDB" id="A0A1C3JYH1"/>
<accession>A0A1C3JYH1</accession>
<dbReference type="InterPro" id="IPR013786">
    <property type="entry name" value="AcylCoA_DH/ox_N"/>
</dbReference>
<proteinExistence type="predicted"/>
<dbReference type="RefSeq" id="WP_067750118.1">
    <property type="nucleotide sequence ID" value="NZ_LT907988.1"/>
</dbReference>